<evidence type="ECO:0000256" key="1">
    <source>
        <dbReference type="SAM" id="MobiDB-lite"/>
    </source>
</evidence>
<protein>
    <submittedName>
        <fullName evidence="2">Uncharacterized protein</fullName>
    </submittedName>
</protein>
<feature type="region of interest" description="Disordered" evidence="1">
    <location>
        <begin position="30"/>
        <end position="82"/>
    </location>
</feature>
<keyword evidence="3" id="KW-1185">Reference proteome</keyword>
<evidence type="ECO:0000313" key="2">
    <source>
        <dbReference type="EMBL" id="GGB31360.1"/>
    </source>
</evidence>
<name>A0A916WUM8_9SPHN</name>
<accession>A0A916WUM8</accession>
<reference evidence="2" key="1">
    <citation type="journal article" date="2014" name="Int. J. Syst. Evol. Microbiol.">
        <title>Complete genome sequence of Corynebacterium casei LMG S-19264T (=DSM 44701T), isolated from a smear-ripened cheese.</title>
        <authorList>
            <consortium name="US DOE Joint Genome Institute (JGI-PGF)"/>
            <person name="Walter F."/>
            <person name="Albersmeier A."/>
            <person name="Kalinowski J."/>
            <person name="Ruckert C."/>
        </authorList>
    </citation>
    <scope>NUCLEOTIDE SEQUENCE</scope>
    <source>
        <strain evidence="2">CGMCC 1.15330</strain>
    </source>
</reference>
<sequence length="221" mass="23367">MRGVWIVSTFVAIVVGLAAAWALHGRAAEADRAPSTTSPVEVAPAEIHAERPLAPMERMPVEPQKPRVPTASGDNGGARDRASATPTLQAIVDDMAVDDAVPAGFPNMKSLNDRFVSEPRTKAGAAAEVALMKALEEQQGAKPAYKPLFVECRATLCRVAGKLDDEADFANVDAASKWLQRHSADDWRPLGLGGPRGVGFGPGKTTTGNLFLGFYPIIPGQ</sequence>
<dbReference type="AlphaFoldDB" id="A0A916WUM8"/>
<dbReference type="Proteomes" id="UP000623067">
    <property type="component" value="Unassembled WGS sequence"/>
</dbReference>
<evidence type="ECO:0000313" key="3">
    <source>
        <dbReference type="Proteomes" id="UP000623067"/>
    </source>
</evidence>
<comment type="caution">
    <text evidence="2">The sequence shown here is derived from an EMBL/GenBank/DDBJ whole genome shotgun (WGS) entry which is preliminary data.</text>
</comment>
<dbReference type="EMBL" id="BMIH01000003">
    <property type="protein sequence ID" value="GGB31360.1"/>
    <property type="molecule type" value="Genomic_DNA"/>
</dbReference>
<organism evidence="2 3">
    <name type="scientific">Sphingomonas metalli</name>
    <dbReference type="NCBI Taxonomy" id="1779358"/>
    <lineage>
        <taxon>Bacteria</taxon>
        <taxon>Pseudomonadati</taxon>
        <taxon>Pseudomonadota</taxon>
        <taxon>Alphaproteobacteria</taxon>
        <taxon>Sphingomonadales</taxon>
        <taxon>Sphingomonadaceae</taxon>
        <taxon>Sphingomonas</taxon>
    </lineage>
</organism>
<proteinExistence type="predicted"/>
<gene>
    <name evidence="2" type="ORF">GCM10011380_20900</name>
</gene>
<reference evidence="2" key="2">
    <citation type="submission" date="2020-09" db="EMBL/GenBank/DDBJ databases">
        <authorList>
            <person name="Sun Q."/>
            <person name="Zhou Y."/>
        </authorList>
    </citation>
    <scope>NUCLEOTIDE SEQUENCE</scope>
    <source>
        <strain evidence="2">CGMCC 1.15330</strain>
    </source>
</reference>